<gene>
    <name evidence="1" type="ORF">Ocin01_20225</name>
</gene>
<organism evidence="1 2">
    <name type="scientific">Orchesella cincta</name>
    <name type="common">Springtail</name>
    <name type="synonym">Podura cincta</name>
    <dbReference type="NCBI Taxonomy" id="48709"/>
    <lineage>
        <taxon>Eukaryota</taxon>
        <taxon>Metazoa</taxon>
        <taxon>Ecdysozoa</taxon>
        <taxon>Arthropoda</taxon>
        <taxon>Hexapoda</taxon>
        <taxon>Collembola</taxon>
        <taxon>Entomobryomorpha</taxon>
        <taxon>Entomobryoidea</taxon>
        <taxon>Orchesellidae</taxon>
        <taxon>Orchesellinae</taxon>
        <taxon>Orchesella</taxon>
    </lineage>
</organism>
<keyword evidence="2" id="KW-1185">Reference proteome</keyword>
<dbReference type="AlphaFoldDB" id="A0A1D2M0G6"/>
<reference evidence="1 2" key="1">
    <citation type="journal article" date="2016" name="Genome Biol. Evol.">
        <title>Gene Family Evolution Reflects Adaptation to Soil Environmental Stressors in the Genome of the Collembolan Orchesella cincta.</title>
        <authorList>
            <person name="Faddeeva-Vakhrusheva A."/>
            <person name="Derks M.F."/>
            <person name="Anvar S.Y."/>
            <person name="Agamennone V."/>
            <person name="Suring W."/>
            <person name="Smit S."/>
            <person name="van Straalen N.M."/>
            <person name="Roelofs D."/>
        </authorList>
    </citation>
    <scope>NUCLEOTIDE SEQUENCE [LARGE SCALE GENOMIC DNA]</scope>
    <source>
        <tissue evidence="1">Mixed pool</tissue>
    </source>
</reference>
<evidence type="ECO:0000313" key="1">
    <source>
        <dbReference type="EMBL" id="ODM59406.1"/>
    </source>
</evidence>
<accession>A0A1D2M0G6</accession>
<dbReference type="OrthoDB" id="413584at2759"/>
<name>A0A1D2M0G6_ORCCI</name>
<feature type="non-terminal residue" evidence="1">
    <location>
        <position position="1"/>
    </location>
</feature>
<dbReference type="SUPFAM" id="SSF52540">
    <property type="entry name" value="P-loop containing nucleoside triphosphate hydrolases"/>
    <property type="match status" value="1"/>
</dbReference>
<dbReference type="InterPro" id="IPR027417">
    <property type="entry name" value="P-loop_NTPase"/>
</dbReference>
<sequence length="193" mass="21936">GSKKQQITEFTPAYDESNNSLWLESIHAKLPDLFSDVNVDLEAYLNYIFLSVQKCYSQGQTVFVWGYGIPQVRNASNVLLLRTIEDRNIIVTVFDASNLESLSTCQRWMDDAVAPRSPRLKSHQLSLRMANLLQAEYWPISSKSGENVETIFPAHGLSWLLEIGLANETIVHPSQRDSINGQKRLCKLDHEKL</sequence>
<dbReference type="EMBL" id="LJIJ01009011">
    <property type="protein sequence ID" value="ODM59406.1"/>
    <property type="molecule type" value="Genomic_DNA"/>
</dbReference>
<protein>
    <submittedName>
        <fullName evidence="1">Ras-related protein Rab-36</fullName>
    </submittedName>
</protein>
<evidence type="ECO:0000313" key="2">
    <source>
        <dbReference type="Proteomes" id="UP000094527"/>
    </source>
</evidence>
<proteinExistence type="predicted"/>
<comment type="caution">
    <text evidence="1">The sequence shown here is derived from an EMBL/GenBank/DDBJ whole genome shotgun (WGS) entry which is preliminary data.</text>
</comment>
<dbReference type="Proteomes" id="UP000094527">
    <property type="component" value="Unassembled WGS sequence"/>
</dbReference>